<evidence type="ECO:0000256" key="3">
    <source>
        <dbReference type="ARBA" id="ARBA00022989"/>
    </source>
</evidence>
<gene>
    <name evidence="6" type="ORF">Bca52824_032099</name>
</gene>
<keyword evidence="4 5" id="KW-0472">Membrane</keyword>
<evidence type="ECO:0000256" key="2">
    <source>
        <dbReference type="ARBA" id="ARBA00022692"/>
    </source>
</evidence>
<evidence type="ECO:0000256" key="4">
    <source>
        <dbReference type="ARBA" id="ARBA00023136"/>
    </source>
</evidence>
<dbReference type="EMBL" id="JAAMPC010000007">
    <property type="protein sequence ID" value="KAG2303448.1"/>
    <property type="molecule type" value="Genomic_DNA"/>
</dbReference>
<proteinExistence type="predicted"/>
<organism evidence="6 7">
    <name type="scientific">Brassica carinata</name>
    <name type="common">Ethiopian mustard</name>
    <name type="synonym">Abyssinian cabbage</name>
    <dbReference type="NCBI Taxonomy" id="52824"/>
    <lineage>
        <taxon>Eukaryota</taxon>
        <taxon>Viridiplantae</taxon>
        <taxon>Streptophyta</taxon>
        <taxon>Embryophyta</taxon>
        <taxon>Tracheophyta</taxon>
        <taxon>Spermatophyta</taxon>
        <taxon>Magnoliopsida</taxon>
        <taxon>eudicotyledons</taxon>
        <taxon>Gunneridae</taxon>
        <taxon>Pentapetalae</taxon>
        <taxon>rosids</taxon>
        <taxon>malvids</taxon>
        <taxon>Brassicales</taxon>
        <taxon>Brassicaceae</taxon>
        <taxon>Brassiceae</taxon>
        <taxon>Brassica</taxon>
    </lineage>
</organism>
<dbReference type="AlphaFoldDB" id="A0A8X7SBX3"/>
<evidence type="ECO:0008006" key="8">
    <source>
        <dbReference type="Google" id="ProtNLM"/>
    </source>
</evidence>
<dbReference type="Proteomes" id="UP000886595">
    <property type="component" value="Unassembled WGS sequence"/>
</dbReference>
<comment type="subcellular location">
    <subcellularLocation>
        <location evidence="1">Membrane</location>
        <topology evidence="1">Multi-pass membrane protein</topology>
    </subcellularLocation>
</comment>
<keyword evidence="7" id="KW-1185">Reference proteome</keyword>
<evidence type="ECO:0000313" key="7">
    <source>
        <dbReference type="Proteomes" id="UP000886595"/>
    </source>
</evidence>
<reference evidence="6 7" key="1">
    <citation type="submission" date="2020-02" db="EMBL/GenBank/DDBJ databases">
        <authorList>
            <person name="Ma Q."/>
            <person name="Huang Y."/>
            <person name="Song X."/>
            <person name="Pei D."/>
        </authorList>
    </citation>
    <scope>NUCLEOTIDE SEQUENCE [LARGE SCALE GENOMIC DNA]</scope>
    <source>
        <strain evidence="6">Sxm20200214</strain>
        <tissue evidence="6">Leaf</tissue>
    </source>
</reference>
<keyword evidence="2 5" id="KW-0812">Transmembrane</keyword>
<accession>A0A8X7SBX3</accession>
<sequence>MNVTSSVGIIIANKQLISSFAFAFTYATTLTRFHFALTALVGLVSNATGLSAPSKHVPLWELLWFSLIAAMNFSSVGFYQIWKLSMIPVVCVMEWVLHKKHYSREVKASVIVVVVGVGTCTVTDVKFILLKASSVLPLLFSQPLSSRSQNICKLKKYSIGSFELLSKTVPIQSPFTPHLWSIC</sequence>
<dbReference type="OrthoDB" id="5547497at2759"/>
<dbReference type="InterPro" id="IPR050186">
    <property type="entry name" value="TPT_transporter"/>
</dbReference>
<dbReference type="GO" id="GO:0016020">
    <property type="term" value="C:membrane"/>
    <property type="evidence" value="ECO:0007669"/>
    <property type="project" value="UniProtKB-SubCell"/>
</dbReference>
<dbReference type="PANTHER" id="PTHR11132">
    <property type="entry name" value="SOLUTE CARRIER FAMILY 35"/>
    <property type="match status" value="1"/>
</dbReference>
<name>A0A8X7SBX3_BRACI</name>
<evidence type="ECO:0000313" key="6">
    <source>
        <dbReference type="EMBL" id="KAG2303448.1"/>
    </source>
</evidence>
<feature type="transmembrane region" description="Helical" evidence="5">
    <location>
        <begin position="62"/>
        <end position="82"/>
    </location>
</feature>
<keyword evidence="3 5" id="KW-1133">Transmembrane helix</keyword>
<evidence type="ECO:0000256" key="1">
    <source>
        <dbReference type="ARBA" id="ARBA00004141"/>
    </source>
</evidence>
<protein>
    <recommendedName>
        <fullName evidence="8">Sugar phosphate transporter domain-containing protein</fullName>
    </recommendedName>
</protein>
<comment type="caution">
    <text evidence="6">The sequence shown here is derived from an EMBL/GenBank/DDBJ whole genome shotgun (WGS) entry which is preliminary data.</text>
</comment>
<evidence type="ECO:0000256" key="5">
    <source>
        <dbReference type="SAM" id="Phobius"/>
    </source>
</evidence>